<feature type="signal peptide" evidence="1">
    <location>
        <begin position="1"/>
        <end position="23"/>
    </location>
</feature>
<dbReference type="Proteomes" id="UP000494206">
    <property type="component" value="Unassembled WGS sequence"/>
</dbReference>
<keyword evidence="1" id="KW-0732">Signal</keyword>
<comment type="caution">
    <text evidence="2">The sequence shown here is derived from an EMBL/GenBank/DDBJ whole genome shotgun (WGS) entry which is preliminary data.</text>
</comment>
<evidence type="ECO:0000313" key="3">
    <source>
        <dbReference type="Proteomes" id="UP000494206"/>
    </source>
</evidence>
<protein>
    <submittedName>
        <fullName evidence="2">Uncharacterized protein</fullName>
    </submittedName>
</protein>
<dbReference type="PANTHER" id="PTHR31362:SF0">
    <property type="entry name" value="EXOSTOSIN DOMAIN-CONTAINING PROTEIN-RELATED"/>
    <property type="match status" value="1"/>
</dbReference>
<dbReference type="AlphaFoldDB" id="A0A8S1EE13"/>
<dbReference type="Pfam" id="PF03385">
    <property type="entry name" value="STELLO"/>
    <property type="match status" value="1"/>
</dbReference>
<proteinExistence type="predicted"/>
<accession>A0A8S1EE13</accession>
<feature type="chain" id="PRO_5035930798" evidence="1">
    <location>
        <begin position="24"/>
        <end position="785"/>
    </location>
</feature>
<sequence>MSRRGHLVVFLLILWLFFFWSLPRVTKYGSESLIERVSMLENVSEVKIGGKWIVVTSISTPTDNIKRLASFNDWNLVVVGDSKTPADWHLDGVHFLSIDLQKSFGLGLPANLPYNSYTRKNVGYLYAISNGAQWIYDTDDDYKPFGLGLNQFQFADVVSSVVYYPKNSTDFKHRLFNPYQFYGSREMWPRGFPLEYLKEHTNGDETMGLCSMVPTPAVQQGLAHHDPDVDAIYRLLRADPKSGLNERFNKFAPPITLSVGTYAPWNSQNTLFHKSAFHTMFLPTSVPFRTTDVWRSYYAQRILHLSGLTVGFTPVNAIQYRNANDYLKDFHDELQVYQDAGRIVNEIHKWKCDSGDVPRCMIDLADRFVELKPWEPTDAQLIRQWIKDLETIGHTFPAINSIDRSAYEISRNESSRLVNCRRIGLQLWLDDSRRASQKIAYWSDIDEWCRLANYTGFRNSLPSPKQLAEQHSKNPILTAHSNNVLVVVSNYAWKWAIGLIQRMYSPYFGAVIFCGSYYPDAYRSTDRGFPKPLRPFIYVHMNPAEMHNGYFGYHCLTLTKELMLANVGGYLVVADDAVLNVWQRIDFSRVFHLTGVAYIDDDLWWNEEEFGLDAALRIVNDVNGTDDDEIRNVWKQYETGLRKFGYINGSMSAFDDLLQGKSRSISDVYYVPSDHIDYFARLMRIFYRHQLFLELAVNRFLRSIRHQTSRELTNNYMWSNRREWAEVYNSSVVAIHPIKLSKFAEPNANRKKFCGTILQTMHNVLIRDLHNYTMKGNSDRDYLNG</sequence>
<keyword evidence="3" id="KW-1185">Reference proteome</keyword>
<dbReference type="OrthoDB" id="5948173at2759"/>
<evidence type="ECO:0000256" key="1">
    <source>
        <dbReference type="SAM" id="SignalP"/>
    </source>
</evidence>
<dbReference type="EMBL" id="CADEPM010000003">
    <property type="protein sequence ID" value="CAB3401894.1"/>
    <property type="molecule type" value="Genomic_DNA"/>
</dbReference>
<dbReference type="InterPro" id="IPR005049">
    <property type="entry name" value="STL-like"/>
</dbReference>
<reference evidence="2 3" key="1">
    <citation type="submission" date="2020-04" db="EMBL/GenBank/DDBJ databases">
        <authorList>
            <person name="Laetsch R D."/>
            <person name="Stevens L."/>
            <person name="Kumar S."/>
            <person name="Blaxter L. M."/>
        </authorList>
    </citation>
    <scope>NUCLEOTIDE SEQUENCE [LARGE SCALE GENOMIC DNA]</scope>
</reference>
<evidence type="ECO:0000313" key="2">
    <source>
        <dbReference type="EMBL" id="CAB3401894.1"/>
    </source>
</evidence>
<dbReference type="PANTHER" id="PTHR31362">
    <property type="entry name" value="GLYCOSYLTRANSFERASE STELLO1-RELATED"/>
    <property type="match status" value="1"/>
</dbReference>
<name>A0A8S1EE13_9PELO</name>
<gene>
    <name evidence="2" type="ORF">CBOVIS_LOCUS4577</name>
</gene>
<organism evidence="2 3">
    <name type="scientific">Caenorhabditis bovis</name>
    <dbReference type="NCBI Taxonomy" id="2654633"/>
    <lineage>
        <taxon>Eukaryota</taxon>
        <taxon>Metazoa</taxon>
        <taxon>Ecdysozoa</taxon>
        <taxon>Nematoda</taxon>
        <taxon>Chromadorea</taxon>
        <taxon>Rhabditida</taxon>
        <taxon>Rhabditina</taxon>
        <taxon>Rhabditomorpha</taxon>
        <taxon>Rhabditoidea</taxon>
        <taxon>Rhabditidae</taxon>
        <taxon>Peloderinae</taxon>
        <taxon>Caenorhabditis</taxon>
    </lineage>
</organism>